<gene>
    <name evidence="3" type="ORF">BacF7301_09785</name>
</gene>
<accession>A0A6H0KPD8</accession>
<dbReference type="EMBL" id="CP050831">
    <property type="protein sequence ID" value="QIU94418.1"/>
    <property type="molecule type" value="Genomic_DNA"/>
</dbReference>
<dbReference type="Gene3D" id="3.80.10.10">
    <property type="entry name" value="Ribonuclease Inhibitor"/>
    <property type="match status" value="1"/>
</dbReference>
<feature type="domain" description="BACON" evidence="2">
    <location>
        <begin position="62"/>
        <end position="116"/>
    </location>
</feature>
<name>A0A6H0KPD8_9BACE</name>
<keyword evidence="4" id="KW-1185">Reference proteome</keyword>
<dbReference type="InterPro" id="IPR032675">
    <property type="entry name" value="LRR_dom_sf"/>
</dbReference>
<evidence type="ECO:0000259" key="2">
    <source>
        <dbReference type="Pfam" id="PF13004"/>
    </source>
</evidence>
<dbReference type="InterPro" id="IPR013783">
    <property type="entry name" value="Ig-like_fold"/>
</dbReference>
<feature type="domain" description="BACON" evidence="2">
    <location>
        <begin position="155"/>
        <end position="214"/>
    </location>
</feature>
<dbReference type="AlphaFoldDB" id="A0A6H0KPD8"/>
<evidence type="ECO:0000256" key="1">
    <source>
        <dbReference type="SAM" id="SignalP"/>
    </source>
</evidence>
<dbReference type="RefSeq" id="WP_167962335.1">
    <property type="nucleotide sequence ID" value="NZ_CP050831.1"/>
</dbReference>
<feature type="chain" id="PRO_5026184188" evidence="1">
    <location>
        <begin position="19"/>
        <end position="508"/>
    </location>
</feature>
<protein>
    <submittedName>
        <fullName evidence="3">BACON domain-containing protein</fullName>
    </submittedName>
</protein>
<reference evidence="3 4" key="1">
    <citation type="submission" date="2020-03" db="EMBL/GenBank/DDBJ databases">
        <title>Genomic analysis of Bacteroides faecium CBA7301.</title>
        <authorList>
            <person name="Kim J."/>
            <person name="Roh S.W."/>
        </authorList>
    </citation>
    <scope>NUCLEOTIDE SEQUENCE [LARGE SCALE GENOMIC DNA]</scope>
    <source>
        <strain evidence="3 4">CBA7301</strain>
    </source>
</reference>
<dbReference type="Proteomes" id="UP000501780">
    <property type="component" value="Chromosome"/>
</dbReference>
<proteinExistence type="predicted"/>
<dbReference type="KEGG" id="bfc:BacF7301_09785"/>
<dbReference type="PROSITE" id="PS51257">
    <property type="entry name" value="PROKAR_LIPOPROTEIN"/>
    <property type="match status" value="1"/>
</dbReference>
<dbReference type="CDD" id="cd14948">
    <property type="entry name" value="BACON"/>
    <property type="match status" value="2"/>
</dbReference>
<feature type="signal peptide" evidence="1">
    <location>
        <begin position="1"/>
        <end position="18"/>
    </location>
</feature>
<keyword evidence="1" id="KW-0732">Signal</keyword>
<sequence>MKKIISILCLSLLFFACSDDNEKAIEEIGNKISVSSEALAFQNTGEAVGGNNSVKIESDGDWRLSGKKTWCRPSVTEGKNGETVTFEVDPNPETDARSTTFSFICGNQVAKVVVTQSQDDLIDIYKDNFEVSRHGEEITVRVNASNEVNYEIPDNSKEWISLIPESDEQEQNTRSLATSLFRFKVNANDIYKNRTGNIILHSAGGISKNVTIQQDRRIDLNPEKLIYEIPANGGSVNVQISTNLAYKVVVPEYAKSWVTYKAPSEEMQEPEDLTTFNEQFAISIQGEMTRACKIELQSLDGSLNTTLTFKQKGSNPQMIEIPDENFREYLTNNSYILNETESATCEMTDLGASLTSLDVSKQGIHSLEGIKVFKNLKSLTCKSNYLKTIDIDGMNISTLIADGNALETMICGSAPVSNVNLSVSSYSNLKGLIDPDGNASTTFTVSGSNVQMVQVVGNSNLGHLNTVQCSSCFYIAVSGCKQGMKIHVNRSFSGTPNGLPAGAEVIRE</sequence>
<dbReference type="Pfam" id="PF13004">
    <property type="entry name" value="BACON"/>
    <property type="match status" value="2"/>
</dbReference>
<dbReference type="SUPFAM" id="SSF52058">
    <property type="entry name" value="L domain-like"/>
    <property type="match status" value="1"/>
</dbReference>
<dbReference type="Gene3D" id="2.60.40.10">
    <property type="entry name" value="Immunoglobulins"/>
    <property type="match status" value="2"/>
</dbReference>
<dbReference type="InterPro" id="IPR024361">
    <property type="entry name" value="BACON"/>
</dbReference>
<organism evidence="3 4">
    <name type="scientific">Bacteroides faecium</name>
    <dbReference type="NCBI Taxonomy" id="2715212"/>
    <lineage>
        <taxon>Bacteria</taxon>
        <taxon>Pseudomonadati</taxon>
        <taxon>Bacteroidota</taxon>
        <taxon>Bacteroidia</taxon>
        <taxon>Bacteroidales</taxon>
        <taxon>Bacteroidaceae</taxon>
        <taxon>Bacteroides</taxon>
    </lineage>
</organism>
<evidence type="ECO:0000313" key="4">
    <source>
        <dbReference type="Proteomes" id="UP000501780"/>
    </source>
</evidence>
<evidence type="ECO:0000313" key="3">
    <source>
        <dbReference type="EMBL" id="QIU94418.1"/>
    </source>
</evidence>